<keyword evidence="1" id="KW-0812">Transmembrane</keyword>
<organism evidence="2">
    <name type="scientific">Skeletonema marinoi</name>
    <dbReference type="NCBI Taxonomy" id="267567"/>
    <lineage>
        <taxon>Eukaryota</taxon>
        <taxon>Sar</taxon>
        <taxon>Stramenopiles</taxon>
        <taxon>Ochrophyta</taxon>
        <taxon>Bacillariophyta</taxon>
        <taxon>Coscinodiscophyceae</taxon>
        <taxon>Thalassiosirophycidae</taxon>
        <taxon>Thalassiosirales</taxon>
        <taxon>Skeletonemataceae</taxon>
        <taxon>Skeletonema</taxon>
        <taxon>Skeletonema marinoi-dohrnii complex</taxon>
    </lineage>
</organism>
<keyword evidence="1" id="KW-0472">Membrane</keyword>
<dbReference type="AlphaFoldDB" id="A0A7S2P872"/>
<evidence type="ECO:0000313" key="2">
    <source>
        <dbReference type="EMBL" id="CAD9584242.1"/>
    </source>
</evidence>
<evidence type="ECO:0000256" key="1">
    <source>
        <dbReference type="SAM" id="Phobius"/>
    </source>
</evidence>
<protein>
    <submittedName>
        <fullName evidence="2">Uncharacterized protein</fullName>
    </submittedName>
</protein>
<feature type="transmembrane region" description="Helical" evidence="1">
    <location>
        <begin position="29"/>
        <end position="49"/>
    </location>
</feature>
<reference evidence="2" key="1">
    <citation type="submission" date="2021-01" db="EMBL/GenBank/DDBJ databases">
        <authorList>
            <person name="Corre E."/>
            <person name="Pelletier E."/>
            <person name="Niang G."/>
            <person name="Scheremetjew M."/>
            <person name="Finn R."/>
            <person name="Kale V."/>
            <person name="Holt S."/>
            <person name="Cochrane G."/>
            <person name="Meng A."/>
            <person name="Brown T."/>
            <person name="Cohen L."/>
        </authorList>
    </citation>
    <scope>NUCLEOTIDE SEQUENCE</scope>
    <source>
        <strain evidence="2">SM1012Den-03</strain>
    </source>
</reference>
<keyword evidence="1" id="KW-1133">Transmembrane helix</keyword>
<name>A0A7S2P872_9STRA</name>
<dbReference type="EMBL" id="HBGZ01006435">
    <property type="protein sequence ID" value="CAD9584242.1"/>
    <property type="molecule type" value="Transcribed_RNA"/>
</dbReference>
<gene>
    <name evidence="2" type="ORF">SMAR0320_LOCUS4532</name>
</gene>
<sequence length="372" mass="42715">MNSVTDQRQRGSLGWPQFHSNSTLTQLTLTLKIGFVLAFFYSIAASISFHNKASRNLNGHLNNLQLSHLPPSPPAPVLCANGKKKNAVLILFGVPKQFNFVWKAYVHNIIARNPWVKFEVYMHMYSDLHQKPFSNSRNNERNATLDSPDDIRELLDKDEGGTQVMTMTSSQSMFEESDLSWLQQSDLPFFGDYPFETLKNIFRQGNSLKEAFFYGQKHHNNSNDDVVYIFARSDTFLMNPVDIPCSFNLGNTDIIIPRWQSWEGYNDRFAIAGPDAAKVYATKNEGNKQAIVARRSKNKRKPVMNAERMLRDWLLENKLNVTEHEDERAWALLRLRADRSIAPGDLGAFKFKLVDSNMDKNLLQIEGYEDRL</sequence>
<accession>A0A7S2P872</accession>
<proteinExistence type="predicted"/>